<dbReference type="Pfam" id="PF03965">
    <property type="entry name" value="Penicillinase_R"/>
    <property type="match status" value="1"/>
</dbReference>
<dbReference type="GO" id="GO:0003677">
    <property type="term" value="F:DNA binding"/>
    <property type="evidence" value="ECO:0007669"/>
    <property type="project" value="UniProtKB-KW"/>
</dbReference>
<sequence precursor="true">MKNKASLISDSEWLVMKVIWEKKEAKSSEIAAKLSDSTKWSDKTIITLLNRLVNKGILATKKNNNDKRAYVYYPLVTEQECIEAETDSFLKKCFNGAVKDLLLNVIDKRRLTKSDIEELKSILDTMEEEEND</sequence>
<evidence type="ECO:0000256" key="3">
    <source>
        <dbReference type="ARBA" id="ARBA00023125"/>
    </source>
</evidence>
<evidence type="ECO:0000313" key="5">
    <source>
        <dbReference type="EMBL" id="AEV68500.1"/>
    </source>
</evidence>
<dbReference type="eggNOG" id="COG3682">
    <property type="taxonomic scope" value="Bacteria"/>
</dbReference>
<dbReference type="PIRSF" id="PIRSF019455">
    <property type="entry name" value="CopR_AtkY"/>
    <property type="match status" value="1"/>
</dbReference>
<dbReference type="HOGENOM" id="CLU_119090_2_1_9"/>
<gene>
    <name evidence="5" type="ordered locus">Clocl_1895</name>
</gene>
<proteinExistence type="inferred from homology"/>
<dbReference type="InterPro" id="IPR005650">
    <property type="entry name" value="BlaI_family"/>
</dbReference>
<accession>G8LUX0</accession>
<dbReference type="SUPFAM" id="SSF46785">
    <property type="entry name" value="Winged helix' DNA-binding domain"/>
    <property type="match status" value="1"/>
</dbReference>
<keyword evidence="2" id="KW-0805">Transcription regulation</keyword>
<dbReference type="InterPro" id="IPR036388">
    <property type="entry name" value="WH-like_DNA-bd_sf"/>
</dbReference>
<dbReference type="Gene3D" id="1.10.10.10">
    <property type="entry name" value="Winged helix-like DNA-binding domain superfamily/Winged helix DNA-binding domain"/>
    <property type="match status" value="1"/>
</dbReference>
<dbReference type="GO" id="GO:0045892">
    <property type="term" value="P:negative regulation of DNA-templated transcription"/>
    <property type="evidence" value="ECO:0007669"/>
    <property type="project" value="InterPro"/>
</dbReference>
<dbReference type="Gene3D" id="1.10.4040.10">
    <property type="entry name" value="Penicillinase repressor domain"/>
    <property type="match status" value="1"/>
</dbReference>
<comment type="similarity">
    <text evidence="1">Belongs to the BlaI transcriptional regulatory family.</text>
</comment>
<dbReference type="STRING" id="720554.Clocl_1895"/>
<protein>
    <submittedName>
        <fullName evidence="5">Putative transcriptional regulator</fullName>
    </submittedName>
</protein>
<evidence type="ECO:0000256" key="1">
    <source>
        <dbReference type="ARBA" id="ARBA00011046"/>
    </source>
</evidence>
<reference evidence="6" key="1">
    <citation type="submission" date="2011-12" db="EMBL/GenBank/DDBJ databases">
        <title>Complete sequence of Clostridium clariflavum DSM 19732.</title>
        <authorList>
            <consortium name="US DOE Joint Genome Institute"/>
            <person name="Lucas S."/>
            <person name="Han J."/>
            <person name="Lapidus A."/>
            <person name="Cheng J.-F."/>
            <person name="Goodwin L."/>
            <person name="Pitluck S."/>
            <person name="Peters L."/>
            <person name="Teshima H."/>
            <person name="Detter J.C."/>
            <person name="Han C."/>
            <person name="Tapia R."/>
            <person name="Land M."/>
            <person name="Hauser L."/>
            <person name="Kyrpides N."/>
            <person name="Ivanova N."/>
            <person name="Pagani I."/>
            <person name="Kitzmiller T."/>
            <person name="Lynd L."/>
            <person name="Izquierdo J."/>
            <person name="Woyke T."/>
        </authorList>
    </citation>
    <scope>NUCLEOTIDE SEQUENCE [LARGE SCALE GENOMIC DNA]</scope>
    <source>
        <strain evidence="6">DSM 19732 / NBRC 101661 / EBR45</strain>
    </source>
</reference>
<keyword evidence="4" id="KW-0804">Transcription</keyword>
<evidence type="ECO:0000313" key="6">
    <source>
        <dbReference type="Proteomes" id="UP000005435"/>
    </source>
</evidence>
<evidence type="ECO:0000256" key="2">
    <source>
        <dbReference type="ARBA" id="ARBA00023015"/>
    </source>
</evidence>
<organism evidence="5 6">
    <name type="scientific">Acetivibrio clariflavus (strain DSM 19732 / NBRC 101661 / EBR45)</name>
    <name type="common">Clostridium clariflavum</name>
    <dbReference type="NCBI Taxonomy" id="720554"/>
    <lineage>
        <taxon>Bacteria</taxon>
        <taxon>Bacillati</taxon>
        <taxon>Bacillota</taxon>
        <taxon>Clostridia</taxon>
        <taxon>Eubacteriales</taxon>
        <taxon>Oscillospiraceae</taxon>
        <taxon>Acetivibrio</taxon>
    </lineage>
</organism>
<keyword evidence="3" id="KW-0238">DNA-binding</keyword>
<dbReference type="KEGG" id="ccl:Clocl_1895"/>
<dbReference type="Proteomes" id="UP000005435">
    <property type="component" value="Chromosome"/>
</dbReference>
<name>G8LUX0_ACECE</name>
<dbReference type="EMBL" id="CP003065">
    <property type="protein sequence ID" value="AEV68500.1"/>
    <property type="molecule type" value="Genomic_DNA"/>
</dbReference>
<reference evidence="5 6" key="2">
    <citation type="journal article" date="2012" name="Stand. Genomic Sci.">
        <title>Complete Genome Sequence of Clostridium clariflavum DSM 19732.</title>
        <authorList>
            <person name="Izquierdo J.A."/>
            <person name="Goodwin L."/>
            <person name="Davenport K.W."/>
            <person name="Teshima H."/>
            <person name="Bruce D."/>
            <person name="Detter C."/>
            <person name="Tapia R."/>
            <person name="Han S."/>
            <person name="Land M."/>
            <person name="Hauser L."/>
            <person name="Jeffries C.D."/>
            <person name="Han J."/>
            <person name="Pitluck S."/>
            <person name="Nolan M."/>
            <person name="Chen A."/>
            <person name="Huntemann M."/>
            <person name="Mavromatis K."/>
            <person name="Mikhailova N."/>
            <person name="Liolios K."/>
            <person name="Woyke T."/>
            <person name="Lynd L.R."/>
        </authorList>
    </citation>
    <scope>NUCLEOTIDE SEQUENCE [LARGE SCALE GENOMIC DNA]</scope>
    <source>
        <strain evidence="6">DSM 19732 / NBRC 101661 / EBR45</strain>
    </source>
</reference>
<keyword evidence="6" id="KW-1185">Reference proteome</keyword>
<dbReference type="RefSeq" id="WP_014255085.1">
    <property type="nucleotide sequence ID" value="NC_016627.1"/>
</dbReference>
<evidence type="ECO:0000256" key="4">
    <source>
        <dbReference type="ARBA" id="ARBA00023163"/>
    </source>
</evidence>
<dbReference type="AlphaFoldDB" id="G8LUX0"/>
<dbReference type="InterPro" id="IPR036390">
    <property type="entry name" value="WH_DNA-bd_sf"/>
</dbReference>